<gene>
    <name evidence="2" type="ORF">CDAR_165761</name>
</gene>
<dbReference type="EMBL" id="BPLQ01012750">
    <property type="protein sequence ID" value="GIY67528.1"/>
    <property type="molecule type" value="Genomic_DNA"/>
</dbReference>
<sequence>MQITHCTKGHEITIATQIANQKIEMQDICNALNVLYGRLPANQKALDELLAAHLEQIQADQEKAAAAAAAATAANSKPTPQGSSQQKRKTPMTTDDEGFITPGRRRTRKAPANTPNPASVNISTNKFQLPTNSHPEVADEGSHEQFAPDLESLHFFVKTRPDWHSILTLIRQEAPSMTSVMSRDHFFKITVQTEQEHMRLKHFLINQGFLNLNVSVKSR</sequence>
<reference evidence="2 3" key="1">
    <citation type="submission" date="2021-06" db="EMBL/GenBank/DDBJ databases">
        <title>Caerostris darwini draft genome.</title>
        <authorList>
            <person name="Kono N."/>
            <person name="Arakawa K."/>
        </authorList>
    </citation>
    <scope>NUCLEOTIDE SEQUENCE [LARGE SCALE GENOMIC DNA]</scope>
</reference>
<name>A0AAV4VBX8_9ARAC</name>
<accession>A0AAV4VBX8</accession>
<dbReference type="Proteomes" id="UP001054837">
    <property type="component" value="Unassembled WGS sequence"/>
</dbReference>
<proteinExistence type="predicted"/>
<organism evidence="2 3">
    <name type="scientific">Caerostris darwini</name>
    <dbReference type="NCBI Taxonomy" id="1538125"/>
    <lineage>
        <taxon>Eukaryota</taxon>
        <taxon>Metazoa</taxon>
        <taxon>Ecdysozoa</taxon>
        <taxon>Arthropoda</taxon>
        <taxon>Chelicerata</taxon>
        <taxon>Arachnida</taxon>
        <taxon>Araneae</taxon>
        <taxon>Araneomorphae</taxon>
        <taxon>Entelegynae</taxon>
        <taxon>Araneoidea</taxon>
        <taxon>Araneidae</taxon>
        <taxon>Caerostris</taxon>
    </lineage>
</organism>
<comment type="caution">
    <text evidence="2">The sequence shown here is derived from an EMBL/GenBank/DDBJ whole genome shotgun (WGS) entry which is preliminary data.</text>
</comment>
<feature type="region of interest" description="Disordered" evidence="1">
    <location>
        <begin position="68"/>
        <end position="140"/>
    </location>
</feature>
<feature type="compositionally biased region" description="Polar residues" evidence="1">
    <location>
        <begin position="113"/>
        <end position="134"/>
    </location>
</feature>
<protein>
    <submittedName>
        <fullName evidence="2">Uncharacterized protein</fullName>
    </submittedName>
</protein>
<evidence type="ECO:0000313" key="3">
    <source>
        <dbReference type="Proteomes" id="UP001054837"/>
    </source>
</evidence>
<feature type="compositionally biased region" description="Polar residues" evidence="1">
    <location>
        <begin position="75"/>
        <end position="85"/>
    </location>
</feature>
<keyword evidence="3" id="KW-1185">Reference proteome</keyword>
<evidence type="ECO:0000256" key="1">
    <source>
        <dbReference type="SAM" id="MobiDB-lite"/>
    </source>
</evidence>
<dbReference type="AlphaFoldDB" id="A0AAV4VBX8"/>
<evidence type="ECO:0000313" key="2">
    <source>
        <dbReference type="EMBL" id="GIY67528.1"/>
    </source>
</evidence>